<name>A0A3Z4X5Z3_SALET</name>
<evidence type="ECO:0000313" key="3">
    <source>
        <dbReference type="Proteomes" id="UP000839816"/>
    </source>
</evidence>
<comment type="caution">
    <text evidence="2">The sequence shown here is derived from an EMBL/GenBank/DDBJ whole genome shotgun (WGS) entry which is preliminary data.</text>
</comment>
<reference evidence="2 3" key="1">
    <citation type="submission" date="2018-11" db="EMBL/GenBank/DDBJ databases">
        <authorList>
            <person name="Ashton P.M."/>
            <person name="Dallman T."/>
            <person name="Nair S."/>
            <person name="De Pinna E."/>
            <person name="Peters T."/>
            <person name="Grant K."/>
        </authorList>
    </citation>
    <scope>NUCLEOTIDE SEQUENCE [LARGE SCALE GENOMIC DNA]</scope>
    <source>
        <strain evidence="2 3">634658</strain>
    </source>
</reference>
<feature type="transmembrane region" description="Helical" evidence="1">
    <location>
        <begin position="6"/>
        <end position="24"/>
    </location>
</feature>
<keyword evidence="1" id="KW-0472">Membrane</keyword>
<keyword evidence="1" id="KW-1133">Transmembrane helix</keyword>
<gene>
    <name evidence="2" type="ORF">EHE49_02865</name>
</gene>
<organism evidence="2 3">
    <name type="scientific">Salmonella enterica subsp. enterica serovar Chester</name>
    <dbReference type="NCBI Taxonomy" id="149386"/>
    <lineage>
        <taxon>Bacteria</taxon>
        <taxon>Pseudomonadati</taxon>
        <taxon>Pseudomonadota</taxon>
        <taxon>Gammaproteobacteria</taxon>
        <taxon>Enterobacterales</taxon>
        <taxon>Enterobacteriaceae</taxon>
        <taxon>Salmonella</taxon>
    </lineage>
</organism>
<protein>
    <recommendedName>
        <fullName evidence="4">DUF1146 domain-containing protein</fullName>
    </recommendedName>
</protein>
<dbReference type="EMBL" id="AAAGNC010000003">
    <property type="protein sequence ID" value="EAC0255605.1"/>
    <property type="molecule type" value="Genomic_DNA"/>
</dbReference>
<keyword evidence="1" id="KW-0812">Transmembrane</keyword>
<dbReference type="Proteomes" id="UP000839816">
    <property type="component" value="Unassembled WGS sequence"/>
</dbReference>
<feature type="transmembrane region" description="Helical" evidence="1">
    <location>
        <begin position="45"/>
        <end position="67"/>
    </location>
</feature>
<dbReference type="AlphaFoldDB" id="A0A3Z4X5Z3"/>
<evidence type="ECO:0008006" key="4">
    <source>
        <dbReference type="Google" id="ProtNLM"/>
    </source>
</evidence>
<proteinExistence type="predicted"/>
<evidence type="ECO:0000256" key="1">
    <source>
        <dbReference type="SAM" id="Phobius"/>
    </source>
</evidence>
<accession>A0A3Z4X5Z3</accession>
<evidence type="ECO:0000313" key="2">
    <source>
        <dbReference type="EMBL" id="EAC0255605.1"/>
    </source>
</evidence>
<sequence>MTQLYYAIVLVMWICLYFGLRHTIEVIRIHAQSHDVCTRTMRLGQIICSFGVLLIGGLSTAGLHVVYTLHQVAVSGALA</sequence>